<dbReference type="EMBL" id="JACIFD010000003">
    <property type="protein sequence ID" value="MBB4071042.1"/>
    <property type="molecule type" value="Genomic_DNA"/>
</dbReference>
<keyword evidence="2" id="KW-0067">ATP-binding</keyword>
<evidence type="ECO:0000313" key="4">
    <source>
        <dbReference type="EMBL" id="MBB4071042.1"/>
    </source>
</evidence>
<dbReference type="InterPro" id="IPR040198">
    <property type="entry name" value="Fido_containing"/>
</dbReference>
<dbReference type="Proteomes" id="UP000571183">
    <property type="component" value="Unassembled WGS sequence"/>
</dbReference>
<dbReference type="Pfam" id="PF02661">
    <property type="entry name" value="Fic"/>
    <property type="match status" value="1"/>
</dbReference>
<feature type="binding site" evidence="2">
    <location>
        <begin position="242"/>
        <end position="249"/>
    </location>
    <ligand>
        <name>ATP</name>
        <dbReference type="ChEBI" id="CHEBI:30616"/>
    </ligand>
</feature>
<dbReference type="GO" id="GO:0005524">
    <property type="term" value="F:ATP binding"/>
    <property type="evidence" value="ECO:0007669"/>
    <property type="project" value="UniProtKB-KW"/>
</dbReference>
<dbReference type="SUPFAM" id="SSF140931">
    <property type="entry name" value="Fic-like"/>
    <property type="match status" value="1"/>
</dbReference>
<evidence type="ECO:0000259" key="3">
    <source>
        <dbReference type="PROSITE" id="PS51459"/>
    </source>
</evidence>
<sequence length="415" mass="46527">MRITVDGLRVPVEPVSWQELSWEPCTPEPRLDRDVASQAGSYRAAIPAKISDMRLQLSESDAAVVDYALRSLYIFDGYVALNLVSFRGMLEPAEAIMLRAEAYFSSQLEQLKTTPKQLFWEELTPGIDSTAAAVVGNLRAMEIAQQLSHTISVENILSIHHALLHQQTAIEPEFVGQFRKQQVWIGPDNSSPLTADFIPPHHDLVASAMTDLLEFMRRDDLPLVAQCAIAHAQFETIHPFADGNGRVGRALMYLFLRHKGVVKRTTVALSGGLLLDKAEYFAALDSYRAGDAGPIIRVFARAVDSASCINNGLVHRLRGTYAFMRHWLTGVRRDATVWQLLPELIEQPVLNSVSLREKTGLSERAVLRALKTLTETGLLTEITGKSRNRIWMNRSLFDDFKYLERAMDRRIAGLF</sequence>
<evidence type="ECO:0000313" key="5">
    <source>
        <dbReference type="Proteomes" id="UP000571183"/>
    </source>
</evidence>
<feature type="active site" evidence="1">
    <location>
        <position position="238"/>
    </location>
</feature>
<dbReference type="InterPro" id="IPR003812">
    <property type="entry name" value="Fido"/>
</dbReference>
<dbReference type="AlphaFoldDB" id="A0A840DHU7"/>
<reference evidence="4" key="1">
    <citation type="submission" date="2020-08" db="EMBL/GenBank/DDBJ databases">
        <title>Sequencing the genomes of 1000 actinobacteria strains.</title>
        <authorList>
            <person name="Klenk H.-P."/>
        </authorList>
    </citation>
    <scope>NUCLEOTIDE SEQUENCE [LARGE SCALE GENOMIC DNA]</scope>
    <source>
        <strain evidence="4">DSM 27064</strain>
    </source>
</reference>
<protein>
    <submittedName>
        <fullName evidence="4">Fic family protein</fullName>
    </submittedName>
</protein>
<dbReference type="PANTHER" id="PTHR13504:SF38">
    <property type="entry name" value="FIDO DOMAIN-CONTAINING PROTEIN"/>
    <property type="match status" value="1"/>
</dbReference>
<dbReference type="PROSITE" id="PS51459">
    <property type="entry name" value="FIDO"/>
    <property type="match status" value="1"/>
</dbReference>
<evidence type="ECO:0000256" key="1">
    <source>
        <dbReference type="PIRSR" id="PIRSR640198-1"/>
    </source>
</evidence>
<dbReference type="RefSeq" id="WP_183304252.1">
    <property type="nucleotide sequence ID" value="NZ_JACIFD010000003.1"/>
</dbReference>
<dbReference type="PANTHER" id="PTHR13504">
    <property type="entry name" value="FIDO DOMAIN-CONTAINING PROTEIN DDB_G0283145"/>
    <property type="match status" value="1"/>
</dbReference>
<organism evidence="4 5">
    <name type="scientific">Canibacter oris</name>
    <dbReference type="NCBI Taxonomy" id="1365628"/>
    <lineage>
        <taxon>Bacteria</taxon>
        <taxon>Bacillati</taxon>
        <taxon>Actinomycetota</taxon>
        <taxon>Actinomycetes</taxon>
        <taxon>Micrococcales</taxon>
        <taxon>Microbacteriaceae</taxon>
        <taxon>Canibacter</taxon>
    </lineage>
</organism>
<keyword evidence="5" id="KW-1185">Reference proteome</keyword>
<feature type="domain" description="Fido" evidence="3">
    <location>
        <begin position="151"/>
        <end position="301"/>
    </location>
</feature>
<gene>
    <name evidence="4" type="ORF">F5897_000330</name>
</gene>
<dbReference type="Gene3D" id="1.10.3290.10">
    <property type="entry name" value="Fido-like domain"/>
    <property type="match status" value="1"/>
</dbReference>
<keyword evidence="2" id="KW-0547">Nucleotide-binding</keyword>
<dbReference type="InterPro" id="IPR036390">
    <property type="entry name" value="WH_DNA-bd_sf"/>
</dbReference>
<dbReference type="SUPFAM" id="SSF46785">
    <property type="entry name" value="Winged helix' DNA-binding domain"/>
    <property type="match status" value="1"/>
</dbReference>
<accession>A0A840DHU7</accession>
<name>A0A840DHU7_9MICO</name>
<proteinExistence type="predicted"/>
<comment type="caution">
    <text evidence="4">The sequence shown here is derived from an EMBL/GenBank/DDBJ whole genome shotgun (WGS) entry which is preliminary data.</text>
</comment>
<evidence type="ECO:0000256" key="2">
    <source>
        <dbReference type="PIRSR" id="PIRSR640198-2"/>
    </source>
</evidence>
<dbReference type="InterPro" id="IPR036597">
    <property type="entry name" value="Fido-like_dom_sf"/>
</dbReference>